<keyword evidence="2" id="KW-1185">Reference proteome</keyword>
<dbReference type="Proteomes" id="UP001530400">
    <property type="component" value="Unassembled WGS sequence"/>
</dbReference>
<dbReference type="AlphaFoldDB" id="A0ABD3PDL5"/>
<reference evidence="1 2" key="1">
    <citation type="submission" date="2024-10" db="EMBL/GenBank/DDBJ databases">
        <title>Updated reference genomes for cyclostephanoid diatoms.</title>
        <authorList>
            <person name="Roberts W.R."/>
            <person name="Alverson A.J."/>
        </authorList>
    </citation>
    <scope>NUCLEOTIDE SEQUENCE [LARGE SCALE GENOMIC DNA]</scope>
    <source>
        <strain evidence="1 2">AJA010-31</strain>
    </source>
</reference>
<protein>
    <submittedName>
        <fullName evidence="1">Uncharacterized protein</fullName>
    </submittedName>
</protein>
<evidence type="ECO:0000313" key="1">
    <source>
        <dbReference type="EMBL" id="KAL3786220.1"/>
    </source>
</evidence>
<accession>A0ABD3PDL5</accession>
<gene>
    <name evidence="1" type="ORF">ACHAWO_009623</name>
</gene>
<dbReference type="EMBL" id="JALLPJ020000659">
    <property type="protein sequence ID" value="KAL3786220.1"/>
    <property type="molecule type" value="Genomic_DNA"/>
</dbReference>
<organism evidence="1 2">
    <name type="scientific">Cyclotella atomus</name>
    <dbReference type="NCBI Taxonomy" id="382360"/>
    <lineage>
        <taxon>Eukaryota</taxon>
        <taxon>Sar</taxon>
        <taxon>Stramenopiles</taxon>
        <taxon>Ochrophyta</taxon>
        <taxon>Bacillariophyta</taxon>
        <taxon>Coscinodiscophyceae</taxon>
        <taxon>Thalassiosirophycidae</taxon>
        <taxon>Stephanodiscales</taxon>
        <taxon>Stephanodiscaceae</taxon>
        <taxon>Cyclotella</taxon>
    </lineage>
</organism>
<proteinExistence type="predicted"/>
<sequence>MLNAMIEKAAQYSKIELIYAAIEANVLGFDTAIEGGEVGFTGTVLKRDFTSFESARRNTSLYSMYNRPSNLELVFHPWCF</sequence>
<evidence type="ECO:0000313" key="2">
    <source>
        <dbReference type="Proteomes" id="UP001530400"/>
    </source>
</evidence>
<comment type="caution">
    <text evidence="1">The sequence shown here is derived from an EMBL/GenBank/DDBJ whole genome shotgun (WGS) entry which is preliminary data.</text>
</comment>
<name>A0ABD3PDL5_9STRA</name>